<protein>
    <submittedName>
        <fullName evidence="6">Uncharacterized protein</fullName>
    </submittedName>
</protein>
<evidence type="ECO:0000256" key="2">
    <source>
        <dbReference type="ARBA" id="ARBA00022801"/>
    </source>
</evidence>
<keyword evidence="7" id="KW-1185">Reference proteome</keyword>
<dbReference type="Gene3D" id="3.20.20.80">
    <property type="entry name" value="Glycosidases"/>
    <property type="match status" value="1"/>
</dbReference>
<feature type="active site" description="Nucleophile" evidence="4">
    <location>
        <position position="461"/>
    </location>
</feature>
<reference evidence="6" key="1">
    <citation type="submission" date="2021-01" db="UniProtKB">
        <authorList>
            <consortium name="EnsemblPlants"/>
        </authorList>
    </citation>
    <scope>IDENTIFICATION</scope>
</reference>
<dbReference type="EnsemblPlants" id="Kaladp0061s0012.1.v1.1">
    <property type="protein sequence ID" value="Kaladp0061s0012.1.v1.1"/>
    <property type="gene ID" value="Kaladp0061s0012.v1.1"/>
</dbReference>
<dbReference type="PANTHER" id="PTHR10353">
    <property type="entry name" value="GLYCOSYL HYDROLASE"/>
    <property type="match status" value="1"/>
</dbReference>
<evidence type="ECO:0000313" key="7">
    <source>
        <dbReference type="Proteomes" id="UP000594263"/>
    </source>
</evidence>
<dbReference type="AlphaFoldDB" id="A0A7N0UCY0"/>
<evidence type="ECO:0000256" key="1">
    <source>
        <dbReference type="ARBA" id="ARBA00010838"/>
    </source>
</evidence>
<accession>A0A7N0UCY0</accession>
<dbReference type="Pfam" id="PF00232">
    <property type="entry name" value="Glyco_hydro_1"/>
    <property type="match status" value="2"/>
</dbReference>
<sequence>MSLAALFVSVTKVAGLLVTLTVAANAFSFSRYRRKHLLPFKSPIDESAEVLAAFNVNGADDDGDVFFFGLATAPAHVEDRLNDAWLLFAEESPCEDVGGPFVEIQPADAILSSATPDGGSQPAPVLVSEGSKSRKVKKPIKIAMEAMIRGFKKYSEEDESAPCVEHHHNVAAWHNVPRPEERLKFWSDPDTELRLAKDTGVSVFRMGVDWTRIMPEEPVNGLKESVNFAALERYKWIINRVRAYGMKVMLTLFHHSLPPWAGEYGGWKLEKTVHYFMDFTRLVVDNVSDLVDYWVTFNEPHVFCMLTYCAGAWPGGKPDMLEVATSALPTGVFNQAMHWMAVAHSKAYDYIHEQSTSRKPVVGVAHHVSFMRPYGLFDVTAVSIANSLTLFPFLDFISDKQDFIGINYYGQEVVCGTGLKLVETDEYSESGRGVYPDGLYRMLLQFQERYKKLNVPFIITENGISDETDLIRRPYLLEHLLAVRAAMQMGVRVLGYVFWTISDNWEWADGYGPKFGLVAVDRANNFARIPRPSYHLFSKVATTGNVTYQDRTKAWADLSQAAKEKKTRPFYRAVNEHGLMYAGGLDEPIQRPFVLRDWRFGHYEMEGLQDPLSRFSRCLLKPLSFKRTSKPQKDSEYIILQPLEASL</sequence>
<dbReference type="InterPro" id="IPR001360">
    <property type="entry name" value="Glyco_hydro_1"/>
</dbReference>
<evidence type="ECO:0000256" key="3">
    <source>
        <dbReference type="ARBA" id="ARBA00023295"/>
    </source>
</evidence>
<dbReference type="OMA" id="ETSCDDN"/>
<dbReference type="PROSITE" id="PS00572">
    <property type="entry name" value="GLYCOSYL_HYDROL_F1_1"/>
    <property type="match status" value="1"/>
</dbReference>
<evidence type="ECO:0000256" key="5">
    <source>
        <dbReference type="RuleBase" id="RU003690"/>
    </source>
</evidence>
<dbReference type="Gramene" id="Kaladp0061s0012.1.v1.1">
    <property type="protein sequence ID" value="Kaladp0061s0012.1.v1.1"/>
    <property type="gene ID" value="Kaladp0061s0012.v1.1"/>
</dbReference>
<name>A0A7N0UCY0_KALFE</name>
<dbReference type="GO" id="GO:0008422">
    <property type="term" value="F:beta-glucosidase activity"/>
    <property type="evidence" value="ECO:0007669"/>
    <property type="project" value="TreeGrafter"/>
</dbReference>
<keyword evidence="2" id="KW-0378">Hydrolase</keyword>
<dbReference type="Proteomes" id="UP000594263">
    <property type="component" value="Unplaced"/>
</dbReference>
<proteinExistence type="inferred from homology"/>
<organism evidence="6 7">
    <name type="scientific">Kalanchoe fedtschenkoi</name>
    <name type="common">Lavender scallops</name>
    <name type="synonym">South American air plant</name>
    <dbReference type="NCBI Taxonomy" id="63787"/>
    <lineage>
        <taxon>Eukaryota</taxon>
        <taxon>Viridiplantae</taxon>
        <taxon>Streptophyta</taxon>
        <taxon>Embryophyta</taxon>
        <taxon>Tracheophyta</taxon>
        <taxon>Spermatophyta</taxon>
        <taxon>Magnoliopsida</taxon>
        <taxon>eudicotyledons</taxon>
        <taxon>Gunneridae</taxon>
        <taxon>Pentapetalae</taxon>
        <taxon>Saxifragales</taxon>
        <taxon>Crassulaceae</taxon>
        <taxon>Kalanchoe</taxon>
    </lineage>
</organism>
<comment type="similarity">
    <text evidence="1 5">Belongs to the glycosyl hydrolase 1 family.</text>
</comment>
<dbReference type="InterPro" id="IPR018120">
    <property type="entry name" value="Glyco_hydro_1_AS"/>
</dbReference>
<dbReference type="PRINTS" id="PR00131">
    <property type="entry name" value="GLHYDRLASE1"/>
</dbReference>
<dbReference type="GO" id="GO:0005975">
    <property type="term" value="P:carbohydrate metabolic process"/>
    <property type="evidence" value="ECO:0007669"/>
    <property type="project" value="InterPro"/>
</dbReference>
<evidence type="ECO:0000313" key="6">
    <source>
        <dbReference type="EnsemblPlants" id="Kaladp0061s0012.1.v1.1"/>
    </source>
</evidence>
<dbReference type="InterPro" id="IPR017853">
    <property type="entry name" value="GH"/>
</dbReference>
<dbReference type="PANTHER" id="PTHR10353:SF209">
    <property type="entry name" value="GALACTOLIPID GALACTOSYLTRANSFERASE SFR2, CHLOROPLASTIC"/>
    <property type="match status" value="1"/>
</dbReference>
<keyword evidence="3" id="KW-0326">Glycosidase</keyword>
<evidence type="ECO:0000256" key="4">
    <source>
        <dbReference type="PROSITE-ProRule" id="PRU10055"/>
    </source>
</evidence>
<dbReference type="SUPFAM" id="SSF51445">
    <property type="entry name" value="(Trans)glycosidases"/>
    <property type="match status" value="1"/>
</dbReference>